<feature type="non-terminal residue" evidence="1">
    <location>
        <position position="1"/>
    </location>
</feature>
<evidence type="ECO:0000313" key="1">
    <source>
        <dbReference type="EMBL" id="TGZ51488.1"/>
    </source>
</evidence>
<dbReference type="EMBL" id="QBLH01001647">
    <property type="protein sequence ID" value="TGZ51488.1"/>
    <property type="molecule type" value="Genomic_DNA"/>
</dbReference>
<reference evidence="1 2" key="1">
    <citation type="journal article" date="2019" name="Philos. Trans. R. Soc. Lond., B, Biol. Sci.">
        <title>Ant behaviour and brain gene expression of defending hosts depend on the ecological success of the intruding social parasite.</title>
        <authorList>
            <person name="Kaur R."/>
            <person name="Stoldt M."/>
            <person name="Jongepier E."/>
            <person name="Feldmeyer B."/>
            <person name="Menzel F."/>
            <person name="Bornberg-Bauer E."/>
            <person name="Foitzik S."/>
        </authorList>
    </citation>
    <scope>NUCLEOTIDE SEQUENCE [LARGE SCALE GENOMIC DNA]</scope>
    <source>
        <tissue evidence="1">Whole body</tissue>
    </source>
</reference>
<dbReference type="Proteomes" id="UP000310200">
    <property type="component" value="Unassembled WGS sequence"/>
</dbReference>
<name>A0A4S2KTX9_9HYME</name>
<proteinExistence type="predicted"/>
<gene>
    <name evidence="1" type="ORF">DBV15_02217</name>
</gene>
<evidence type="ECO:0000313" key="2">
    <source>
        <dbReference type="Proteomes" id="UP000310200"/>
    </source>
</evidence>
<accession>A0A4S2KTX9</accession>
<comment type="caution">
    <text evidence="1">The sequence shown here is derived from an EMBL/GenBank/DDBJ whole genome shotgun (WGS) entry which is preliminary data.</text>
</comment>
<keyword evidence="2" id="KW-1185">Reference proteome</keyword>
<protein>
    <submittedName>
        <fullName evidence="1">Uncharacterized protein</fullName>
    </submittedName>
</protein>
<dbReference type="AlphaFoldDB" id="A0A4S2KTX9"/>
<sequence length="69" mass="8186">LAFFLRFLCPARYFPQSEFDVFSPWRVCRTLDRKSLILISFRRSVVGAVYTGSSNLQWHEIQICERQAK</sequence>
<organism evidence="1 2">
    <name type="scientific">Temnothorax longispinosus</name>
    <dbReference type="NCBI Taxonomy" id="300112"/>
    <lineage>
        <taxon>Eukaryota</taxon>
        <taxon>Metazoa</taxon>
        <taxon>Ecdysozoa</taxon>
        <taxon>Arthropoda</taxon>
        <taxon>Hexapoda</taxon>
        <taxon>Insecta</taxon>
        <taxon>Pterygota</taxon>
        <taxon>Neoptera</taxon>
        <taxon>Endopterygota</taxon>
        <taxon>Hymenoptera</taxon>
        <taxon>Apocrita</taxon>
        <taxon>Aculeata</taxon>
        <taxon>Formicoidea</taxon>
        <taxon>Formicidae</taxon>
        <taxon>Myrmicinae</taxon>
        <taxon>Temnothorax</taxon>
    </lineage>
</organism>